<name>A0A420Y9S7_9PEZI</name>
<evidence type="ECO:0000256" key="1">
    <source>
        <dbReference type="SAM" id="MobiDB-lite"/>
    </source>
</evidence>
<dbReference type="Proteomes" id="UP000275385">
    <property type="component" value="Unassembled WGS sequence"/>
</dbReference>
<proteinExistence type="predicted"/>
<protein>
    <submittedName>
        <fullName evidence="2">Uncharacterized protein</fullName>
    </submittedName>
</protein>
<feature type="region of interest" description="Disordered" evidence="1">
    <location>
        <begin position="17"/>
        <end position="46"/>
    </location>
</feature>
<gene>
    <name evidence="2" type="ORF">DL546_007612</name>
</gene>
<evidence type="ECO:0000313" key="3">
    <source>
        <dbReference type="Proteomes" id="UP000275385"/>
    </source>
</evidence>
<reference evidence="2 3" key="1">
    <citation type="submission" date="2018-08" db="EMBL/GenBank/DDBJ databases">
        <title>Draft genome of the lignicolous fungus Coniochaeta pulveracea.</title>
        <authorList>
            <person name="Borstlap C.J."/>
            <person name="De Witt R.N."/>
            <person name="Botha A."/>
            <person name="Volschenk H."/>
        </authorList>
    </citation>
    <scope>NUCLEOTIDE SEQUENCE [LARGE SCALE GENOMIC DNA]</scope>
    <source>
        <strain evidence="2 3">CAB683</strain>
    </source>
</reference>
<evidence type="ECO:0000313" key="2">
    <source>
        <dbReference type="EMBL" id="RKU44639.1"/>
    </source>
</evidence>
<accession>A0A420Y9S7</accession>
<organism evidence="2 3">
    <name type="scientific">Coniochaeta pulveracea</name>
    <dbReference type="NCBI Taxonomy" id="177199"/>
    <lineage>
        <taxon>Eukaryota</taxon>
        <taxon>Fungi</taxon>
        <taxon>Dikarya</taxon>
        <taxon>Ascomycota</taxon>
        <taxon>Pezizomycotina</taxon>
        <taxon>Sordariomycetes</taxon>
        <taxon>Sordariomycetidae</taxon>
        <taxon>Coniochaetales</taxon>
        <taxon>Coniochaetaceae</taxon>
        <taxon>Coniochaeta</taxon>
    </lineage>
</organism>
<comment type="caution">
    <text evidence="2">The sequence shown here is derived from an EMBL/GenBank/DDBJ whole genome shotgun (WGS) entry which is preliminary data.</text>
</comment>
<sequence>MELWCRRGKMLVRNVSRSEVRSPHNAPGTTSSLTQALFEPGDSSKHKRTAAFANRWQQGDRIEARHSFEASAVSKEYMINFSYTVPVHPQGLASTSWSATWSANSVLLLSHLDPVPSGPESSVELA</sequence>
<keyword evidence="3" id="KW-1185">Reference proteome</keyword>
<dbReference type="EMBL" id="QVQW01000029">
    <property type="protein sequence ID" value="RKU44639.1"/>
    <property type="molecule type" value="Genomic_DNA"/>
</dbReference>
<dbReference type="AlphaFoldDB" id="A0A420Y9S7"/>